<dbReference type="PANTHER" id="PTHR12001">
    <property type="entry name" value="GERANYLGERANYL PYROPHOSPHATE SYNTHASE"/>
    <property type="match status" value="1"/>
</dbReference>
<dbReference type="Gene3D" id="1.10.600.10">
    <property type="entry name" value="Farnesyl Diphosphate Synthase"/>
    <property type="match status" value="1"/>
</dbReference>
<comment type="similarity">
    <text evidence="2 6">Belongs to the FPP/GGPP synthase family.</text>
</comment>
<comment type="cofactor">
    <cofactor evidence="1">
        <name>Mg(2+)</name>
        <dbReference type="ChEBI" id="CHEBI:18420"/>
    </cofactor>
</comment>
<dbReference type="SUPFAM" id="SSF48576">
    <property type="entry name" value="Terpenoid synthases"/>
    <property type="match status" value="1"/>
</dbReference>
<dbReference type="InterPro" id="IPR008949">
    <property type="entry name" value="Isoprenoid_synthase_dom_sf"/>
</dbReference>
<evidence type="ECO:0000313" key="7">
    <source>
        <dbReference type="EMBL" id="GEM83605.1"/>
    </source>
</evidence>
<keyword evidence="4" id="KW-0479">Metal-binding</keyword>
<dbReference type="AlphaFoldDB" id="A0A511R1W8"/>
<evidence type="ECO:0000256" key="6">
    <source>
        <dbReference type="RuleBase" id="RU004466"/>
    </source>
</evidence>
<keyword evidence="5" id="KW-0460">Magnesium</keyword>
<dbReference type="GO" id="GO:0046872">
    <property type="term" value="F:metal ion binding"/>
    <property type="evidence" value="ECO:0007669"/>
    <property type="project" value="UniProtKB-KW"/>
</dbReference>
<dbReference type="SFLD" id="SFLDG01017">
    <property type="entry name" value="Polyprenyl_Transferase_Like"/>
    <property type="match status" value="1"/>
</dbReference>
<evidence type="ECO:0000256" key="1">
    <source>
        <dbReference type="ARBA" id="ARBA00001946"/>
    </source>
</evidence>
<accession>A0A511R1W8</accession>
<dbReference type="CDD" id="cd00685">
    <property type="entry name" value="Trans_IPPS_HT"/>
    <property type="match status" value="1"/>
</dbReference>
<keyword evidence="3 6" id="KW-0808">Transferase</keyword>
<sequence length="336" mass="36893">MTATLSPAQVRAAIQQYLLDALPNPEAARRPELALYARMLRDYPERGGKMLRGMLLVYTGLAYGAEVKQLLPVAAALELFQNWALIHDDIEDASDERRGKPALHKVYGVPLALNAGDALHAKQWALLIEAGVSQAVLLEFVRLVELTAQGQHLEMTWMEHQRFDLQEADYLEMVGQKAAYYTAVAPLRLGALAAGVEPPAVFEGAGMKLGIGFQIVDDVLNLVGDPAKYGKEIAGDLWEGKRTLILLHYLQNASADERTRAERLLCISREEKPAPEVAWLHQRLLQSGAVAYAQATAEQMLTEGLGMLEPVLRTAPKAAIGAMVLEVLQSLVRREA</sequence>
<name>A0A511R1W8_9DEIN</name>
<organism evidence="7 8">
    <name type="scientific">Meiothermus hypogaeus NBRC 106114</name>
    <dbReference type="NCBI Taxonomy" id="1227553"/>
    <lineage>
        <taxon>Bacteria</taxon>
        <taxon>Thermotogati</taxon>
        <taxon>Deinococcota</taxon>
        <taxon>Deinococci</taxon>
        <taxon>Thermales</taxon>
        <taxon>Thermaceae</taxon>
        <taxon>Meiothermus</taxon>
    </lineage>
</organism>
<gene>
    <name evidence="7" type="ORF">MHY01S_17710</name>
</gene>
<evidence type="ECO:0000256" key="5">
    <source>
        <dbReference type="ARBA" id="ARBA00022842"/>
    </source>
</evidence>
<comment type="caution">
    <text evidence="7">The sequence shown here is derived from an EMBL/GenBank/DDBJ whole genome shotgun (WGS) entry which is preliminary data.</text>
</comment>
<dbReference type="InterPro" id="IPR033749">
    <property type="entry name" value="Polyprenyl_synt_CS"/>
</dbReference>
<dbReference type="Proteomes" id="UP000321197">
    <property type="component" value="Unassembled WGS sequence"/>
</dbReference>
<dbReference type="PROSITE" id="PS00444">
    <property type="entry name" value="POLYPRENYL_SYNTHASE_2"/>
    <property type="match status" value="1"/>
</dbReference>
<reference evidence="7 8" key="1">
    <citation type="submission" date="2019-07" db="EMBL/GenBank/DDBJ databases">
        <title>Whole genome shotgun sequence of Meiothermus hypogaeus NBRC 106114.</title>
        <authorList>
            <person name="Hosoyama A."/>
            <person name="Uohara A."/>
            <person name="Ohji S."/>
            <person name="Ichikawa N."/>
        </authorList>
    </citation>
    <scope>NUCLEOTIDE SEQUENCE [LARGE SCALE GENOMIC DNA]</scope>
    <source>
        <strain evidence="7 8">NBRC 106114</strain>
    </source>
</reference>
<dbReference type="RefSeq" id="WP_119339630.1">
    <property type="nucleotide sequence ID" value="NZ_BJXL01000052.1"/>
</dbReference>
<evidence type="ECO:0000313" key="8">
    <source>
        <dbReference type="Proteomes" id="UP000321197"/>
    </source>
</evidence>
<dbReference type="InterPro" id="IPR000092">
    <property type="entry name" value="Polyprenyl_synt"/>
</dbReference>
<proteinExistence type="inferred from homology"/>
<dbReference type="Pfam" id="PF00348">
    <property type="entry name" value="polyprenyl_synt"/>
    <property type="match status" value="1"/>
</dbReference>
<dbReference type="SFLD" id="SFLDS00005">
    <property type="entry name" value="Isoprenoid_Synthase_Type_I"/>
    <property type="match status" value="1"/>
</dbReference>
<evidence type="ECO:0000256" key="4">
    <source>
        <dbReference type="ARBA" id="ARBA00022723"/>
    </source>
</evidence>
<dbReference type="PANTHER" id="PTHR12001:SF85">
    <property type="entry name" value="SHORT CHAIN ISOPRENYL DIPHOSPHATE SYNTHASE"/>
    <property type="match status" value="1"/>
</dbReference>
<dbReference type="PROSITE" id="PS00723">
    <property type="entry name" value="POLYPRENYL_SYNTHASE_1"/>
    <property type="match status" value="1"/>
</dbReference>
<dbReference type="OrthoDB" id="9805316at2"/>
<dbReference type="GO" id="GO:0004659">
    <property type="term" value="F:prenyltransferase activity"/>
    <property type="evidence" value="ECO:0007669"/>
    <property type="project" value="InterPro"/>
</dbReference>
<dbReference type="GO" id="GO:0008299">
    <property type="term" value="P:isoprenoid biosynthetic process"/>
    <property type="evidence" value="ECO:0007669"/>
    <property type="project" value="InterPro"/>
</dbReference>
<dbReference type="EMBL" id="BJXL01000052">
    <property type="protein sequence ID" value="GEM83605.1"/>
    <property type="molecule type" value="Genomic_DNA"/>
</dbReference>
<protein>
    <submittedName>
        <fullName evidence="7">Geranylgeranyl diphosphate synthetase</fullName>
    </submittedName>
</protein>
<evidence type="ECO:0000256" key="2">
    <source>
        <dbReference type="ARBA" id="ARBA00006706"/>
    </source>
</evidence>
<evidence type="ECO:0000256" key="3">
    <source>
        <dbReference type="ARBA" id="ARBA00022679"/>
    </source>
</evidence>